<keyword evidence="10 11" id="KW-0198">Cysteine biosynthesis</keyword>
<dbReference type="Gene3D" id="3.90.480.10">
    <property type="entry name" value="Sulfite Reductase Hemoprotein,Domain 2"/>
    <property type="match status" value="1"/>
</dbReference>
<evidence type="ECO:0000259" key="13">
    <source>
        <dbReference type="Pfam" id="PF03460"/>
    </source>
</evidence>
<sequence>MSHTLPEAEIIKRESNYLRGTIAKGLDDKATGAIADSDNKLTKFHGAYQQDDRDRRDERRRQRLEPLHMFMVRLRLPGGVLTPEQWLGLDQIADDCANHTLRLTTRQTFQFHGVYKHRMRPLMRALNALGLDTRGACGDVNRNVVSNVNPHRSRVHADIHRYSVAISKRLKWRSNAYAEIWLGDERVEARGEDEEEEPFYGHFYLPRKFKIALAVPPENDADVLSNDIALIAIVEDDELVGFNVGVGGGMGMTYGNEATHPRLADVAGFVPADQVVDACEAIAAIQRDHGCRTERTHARFKYTIADHGVEWFLERFAEYHGAPMAPVRDYVFTHNGDRFGWVEGDNGNQHLTLSIRSGRVQDTDALRLRTALREIARVHTGEFRVTCNQNLIIANVSPEKKAEIQTLVDHYGLDDGSRSTPLARNAMSCVAFPTCALAMAESERYLPSLTDRLDTLMAGHGLANTPINVRVTGCPNGCARPYLAEIGLTGKTLGKYNLFLGGDQRGERMNRLYRENIDEATILSLLDPLFERFAAERNNGEGFGDFLIRSGLVDAERSPEVFHRAYAV</sequence>
<feature type="domain" description="Nitrite/sulphite reductase 4Fe-4S" evidence="12">
    <location>
        <begin position="174"/>
        <end position="321"/>
    </location>
</feature>
<dbReference type="InterPro" id="IPR045854">
    <property type="entry name" value="NO2/SO3_Rdtase_4Fe4S_sf"/>
</dbReference>
<name>A0ABY9Z106_9GAMM</name>
<dbReference type="SUPFAM" id="SSF56014">
    <property type="entry name" value="Nitrite and sulphite reductase 4Fe-4S domain-like"/>
    <property type="match status" value="2"/>
</dbReference>
<feature type="binding site" evidence="11">
    <location>
        <position position="474"/>
    </location>
    <ligand>
        <name>[4Fe-4S] cluster</name>
        <dbReference type="ChEBI" id="CHEBI:49883"/>
    </ligand>
</feature>
<keyword evidence="7 11" id="KW-0560">Oxidoreductase</keyword>
<feature type="binding site" description="axial binding residue" evidence="11">
    <location>
        <position position="478"/>
    </location>
    <ligand>
        <name>siroheme</name>
        <dbReference type="ChEBI" id="CHEBI:60052"/>
    </ligand>
    <ligandPart>
        <name>Fe</name>
        <dbReference type="ChEBI" id="CHEBI:18248"/>
    </ligandPart>
</feature>
<dbReference type="PRINTS" id="PR00397">
    <property type="entry name" value="SIROHAEM"/>
</dbReference>
<evidence type="ECO:0000256" key="3">
    <source>
        <dbReference type="ARBA" id="ARBA00022605"/>
    </source>
</evidence>
<dbReference type="PANTHER" id="PTHR11493:SF47">
    <property type="entry name" value="SULFITE REDUCTASE [NADPH] SUBUNIT BETA"/>
    <property type="match status" value="1"/>
</dbReference>
<dbReference type="InterPro" id="IPR005117">
    <property type="entry name" value="NiRdtase/SiRdtase_haem-b_fer"/>
</dbReference>
<comment type="cofactor">
    <cofactor evidence="11">
        <name>[4Fe-4S] cluster</name>
        <dbReference type="ChEBI" id="CHEBI:49883"/>
    </cofactor>
    <text evidence="11">Binds 1 [4Fe-4S] cluster per subunit.</text>
</comment>
<dbReference type="InterPro" id="IPR036136">
    <property type="entry name" value="Nit/Sulf_reduc_fer-like_dom_sf"/>
</dbReference>
<evidence type="ECO:0000256" key="6">
    <source>
        <dbReference type="ARBA" id="ARBA00022857"/>
    </source>
</evidence>
<accession>A0ABY9Z106</accession>
<feature type="binding site" evidence="11">
    <location>
        <position position="478"/>
    </location>
    <ligand>
        <name>[4Fe-4S] cluster</name>
        <dbReference type="ChEBI" id="CHEBI:49883"/>
    </ligand>
</feature>
<evidence type="ECO:0000256" key="1">
    <source>
        <dbReference type="ARBA" id="ARBA00010429"/>
    </source>
</evidence>
<feature type="binding site" evidence="11">
    <location>
        <position position="435"/>
    </location>
    <ligand>
        <name>[4Fe-4S] cluster</name>
        <dbReference type="ChEBI" id="CHEBI:49883"/>
    </ligand>
</feature>
<keyword evidence="5 11" id="KW-0479">Metal-binding</keyword>
<comment type="cofactor">
    <cofactor evidence="11">
        <name>siroheme</name>
        <dbReference type="ChEBI" id="CHEBI:60052"/>
    </cofactor>
    <text evidence="11">Binds 1 siroheme per subunit.</text>
</comment>
<proteinExistence type="inferred from homology"/>
<comment type="catalytic activity">
    <reaction evidence="11">
        <text>hydrogen sulfide + 3 NADP(+) + 3 H2O = sulfite + 3 NADPH + 4 H(+)</text>
        <dbReference type="Rhea" id="RHEA:13801"/>
        <dbReference type="ChEBI" id="CHEBI:15377"/>
        <dbReference type="ChEBI" id="CHEBI:15378"/>
        <dbReference type="ChEBI" id="CHEBI:17359"/>
        <dbReference type="ChEBI" id="CHEBI:29919"/>
        <dbReference type="ChEBI" id="CHEBI:57783"/>
        <dbReference type="ChEBI" id="CHEBI:58349"/>
        <dbReference type="EC" id="1.8.1.2"/>
    </reaction>
</comment>
<feature type="domain" description="Nitrite/Sulfite reductase ferredoxin-like" evidence="13">
    <location>
        <begin position="345"/>
        <end position="405"/>
    </location>
</feature>
<dbReference type="SUPFAM" id="SSF55124">
    <property type="entry name" value="Nitrite/Sulfite reductase N-terminal domain-like"/>
    <property type="match status" value="2"/>
</dbReference>
<comment type="subunit">
    <text evidence="11">Alpha(8)-beta(8). The alpha component is a flavoprotein, the beta component is a hemoprotein.</text>
</comment>
<keyword evidence="9 11" id="KW-0411">Iron-sulfur</keyword>
<keyword evidence="4 11" id="KW-0349">Heme</keyword>
<keyword evidence="6 11" id="KW-0521">NADP</keyword>
<dbReference type="Pfam" id="PF03460">
    <property type="entry name" value="NIR_SIR_ferr"/>
    <property type="match status" value="2"/>
</dbReference>
<dbReference type="PANTHER" id="PTHR11493">
    <property type="entry name" value="SULFITE REDUCTASE [NADPH] SUBUNIT BETA-RELATED"/>
    <property type="match status" value="1"/>
</dbReference>
<evidence type="ECO:0000256" key="7">
    <source>
        <dbReference type="ARBA" id="ARBA00023002"/>
    </source>
</evidence>
<evidence type="ECO:0000256" key="4">
    <source>
        <dbReference type="ARBA" id="ARBA00022617"/>
    </source>
</evidence>
<dbReference type="HAMAP" id="MF_01540">
    <property type="entry name" value="CysI"/>
    <property type="match status" value="1"/>
</dbReference>
<evidence type="ECO:0000256" key="11">
    <source>
        <dbReference type="HAMAP-Rule" id="MF_01540"/>
    </source>
</evidence>
<dbReference type="PROSITE" id="PS00365">
    <property type="entry name" value="NIR_SIR"/>
    <property type="match status" value="1"/>
</dbReference>
<dbReference type="NCBIfam" id="TIGR02041">
    <property type="entry name" value="CysI"/>
    <property type="match status" value="1"/>
</dbReference>
<dbReference type="EMBL" id="CP119391">
    <property type="protein sequence ID" value="WNK20390.1"/>
    <property type="molecule type" value="Genomic_DNA"/>
</dbReference>
<dbReference type="InterPro" id="IPR045169">
    <property type="entry name" value="NO2/SO3_Rdtase_4Fe4S_prot"/>
</dbReference>
<evidence type="ECO:0000313" key="14">
    <source>
        <dbReference type="EMBL" id="WNK20390.1"/>
    </source>
</evidence>
<dbReference type="Pfam" id="PF01077">
    <property type="entry name" value="NIR_SIR"/>
    <property type="match status" value="1"/>
</dbReference>
<dbReference type="GO" id="GO:0004783">
    <property type="term" value="F:sulfite reductase (NADPH) activity"/>
    <property type="evidence" value="ECO:0007669"/>
    <property type="project" value="UniProtKB-EC"/>
</dbReference>
<protein>
    <recommendedName>
        <fullName evidence="11">Sulfite reductase [NADPH] hemoprotein beta-component</fullName>
        <shortName evidence="11">SiR-HP</shortName>
        <shortName evidence="11">SiRHP</shortName>
        <ecNumber evidence="11">1.8.1.2</ecNumber>
    </recommendedName>
</protein>
<keyword evidence="3 11" id="KW-0028">Amino-acid biosynthesis</keyword>
<feature type="domain" description="Nitrite/Sulfite reductase ferredoxin-like" evidence="13">
    <location>
        <begin position="67"/>
        <end position="128"/>
    </location>
</feature>
<evidence type="ECO:0000256" key="10">
    <source>
        <dbReference type="ARBA" id="ARBA00023192"/>
    </source>
</evidence>
<comment type="similarity">
    <text evidence="1 11">Belongs to the nitrite and sulfite reductase 4Fe-4S domain family.</text>
</comment>
<keyword evidence="2 11" id="KW-0004">4Fe-4S</keyword>
<evidence type="ECO:0000256" key="2">
    <source>
        <dbReference type="ARBA" id="ARBA00022485"/>
    </source>
</evidence>
<comment type="function">
    <text evidence="11">Component of the sulfite reductase complex that catalyzes the 6-electron reduction of sulfite to sulfide. This is one of several activities required for the biosynthesis of L-cysteine from sulfate.</text>
</comment>
<dbReference type="InterPro" id="IPR006066">
    <property type="entry name" value="NO2/SO3_Rdtase_FeS/sirohaem_BS"/>
</dbReference>
<evidence type="ECO:0000259" key="12">
    <source>
        <dbReference type="Pfam" id="PF01077"/>
    </source>
</evidence>
<evidence type="ECO:0000256" key="8">
    <source>
        <dbReference type="ARBA" id="ARBA00023004"/>
    </source>
</evidence>
<dbReference type="InterPro" id="IPR011786">
    <property type="entry name" value="CysI"/>
</dbReference>
<comment type="pathway">
    <text evidence="11">Sulfur metabolism; hydrogen sulfide biosynthesis; hydrogen sulfide from sulfite (NADPH route): step 1/1.</text>
</comment>
<dbReference type="InterPro" id="IPR006067">
    <property type="entry name" value="NO2/SO3_Rdtase_4Fe4S_dom"/>
</dbReference>
<dbReference type="RefSeq" id="WP_311884026.1">
    <property type="nucleotide sequence ID" value="NZ_CP119391.1"/>
</dbReference>
<reference evidence="14 15" key="1">
    <citation type="submission" date="2023-03" db="EMBL/GenBank/DDBJ databases">
        <title>Halomonas sp. nov., isolated from Korean tranditional fermented seafood 'Jeotgal'.</title>
        <authorList>
            <person name="Kim B."/>
            <person name="Shin N.-R."/>
        </authorList>
    </citation>
    <scope>NUCLEOTIDE SEQUENCE [LARGE SCALE GENOMIC DNA]</scope>
    <source>
        <strain evidence="14 15">SG2L-4</strain>
    </source>
</reference>
<feature type="binding site" evidence="11">
    <location>
        <position position="429"/>
    </location>
    <ligand>
        <name>[4Fe-4S] cluster</name>
        <dbReference type="ChEBI" id="CHEBI:49883"/>
    </ligand>
</feature>
<dbReference type="EC" id="1.8.1.2" evidence="11"/>
<keyword evidence="15" id="KW-1185">Reference proteome</keyword>
<evidence type="ECO:0000313" key="15">
    <source>
        <dbReference type="Proteomes" id="UP001301869"/>
    </source>
</evidence>
<keyword evidence="8 11" id="KW-0408">Iron</keyword>
<evidence type="ECO:0000256" key="9">
    <source>
        <dbReference type="ARBA" id="ARBA00023014"/>
    </source>
</evidence>
<gene>
    <name evidence="11 14" type="primary">cysI</name>
    <name evidence="14" type="ORF">P1P91_01505</name>
</gene>
<dbReference type="Proteomes" id="UP001301869">
    <property type="component" value="Chromosome"/>
</dbReference>
<dbReference type="Gene3D" id="3.30.413.10">
    <property type="entry name" value="Sulfite Reductase Hemoprotein, domain 1"/>
    <property type="match status" value="2"/>
</dbReference>
<organism evidence="14 15">
    <name type="scientific">Halomonas piscis</name>
    <dbReference type="NCBI Taxonomy" id="3031727"/>
    <lineage>
        <taxon>Bacteria</taxon>
        <taxon>Pseudomonadati</taxon>
        <taxon>Pseudomonadota</taxon>
        <taxon>Gammaproteobacteria</taxon>
        <taxon>Oceanospirillales</taxon>
        <taxon>Halomonadaceae</taxon>
        <taxon>Halomonas</taxon>
    </lineage>
</organism>
<dbReference type="NCBIfam" id="NF010029">
    <property type="entry name" value="PRK13504.1"/>
    <property type="match status" value="1"/>
</dbReference>
<evidence type="ECO:0000256" key="5">
    <source>
        <dbReference type="ARBA" id="ARBA00022723"/>
    </source>
</evidence>